<evidence type="ECO:0000313" key="1">
    <source>
        <dbReference type="EMBL" id="OWM81807.1"/>
    </source>
</evidence>
<dbReference type="Proteomes" id="UP000197138">
    <property type="component" value="Unassembled WGS sequence"/>
</dbReference>
<name>A0A218XA28_PUNGR</name>
<evidence type="ECO:0000313" key="2">
    <source>
        <dbReference type="Proteomes" id="UP000197138"/>
    </source>
</evidence>
<sequence length="51" mass="5759">MGGEETVDEKLSPEERRESIKQAVALEGDAVTAWCCHLIKWTVREVRSDSI</sequence>
<organism evidence="1 2">
    <name type="scientific">Punica granatum</name>
    <name type="common">Pomegranate</name>
    <dbReference type="NCBI Taxonomy" id="22663"/>
    <lineage>
        <taxon>Eukaryota</taxon>
        <taxon>Viridiplantae</taxon>
        <taxon>Streptophyta</taxon>
        <taxon>Embryophyta</taxon>
        <taxon>Tracheophyta</taxon>
        <taxon>Spermatophyta</taxon>
        <taxon>Magnoliopsida</taxon>
        <taxon>eudicotyledons</taxon>
        <taxon>Gunneridae</taxon>
        <taxon>Pentapetalae</taxon>
        <taxon>rosids</taxon>
        <taxon>malvids</taxon>
        <taxon>Myrtales</taxon>
        <taxon>Lythraceae</taxon>
        <taxon>Punica</taxon>
    </lineage>
</organism>
<proteinExistence type="predicted"/>
<gene>
    <name evidence="1" type="ORF">CDL15_Pgr007845</name>
</gene>
<accession>A0A218XA28</accession>
<protein>
    <submittedName>
        <fullName evidence="1">Uncharacterized protein</fullName>
    </submittedName>
</protein>
<reference evidence="2" key="1">
    <citation type="journal article" date="2017" name="Plant J.">
        <title>The pomegranate (Punica granatum L.) genome and the genomics of punicalagin biosynthesis.</title>
        <authorList>
            <person name="Qin G."/>
            <person name="Xu C."/>
            <person name="Ming R."/>
            <person name="Tang H."/>
            <person name="Guyot R."/>
            <person name="Kramer E.M."/>
            <person name="Hu Y."/>
            <person name="Yi X."/>
            <person name="Qi Y."/>
            <person name="Xu X."/>
            <person name="Gao Z."/>
            <person name="Pan H."/>
            <person name="Jian J."/>
            <person name="Tian Y."/>
            <person name="Yue Z."/>
            <person name="Xu Y."/>
        </authorList>
    </citation>
    <scope>NUCLEOTIDE SEQUENCE [LARGE SCALE GENOMIC DNA]</scope>
    <source>
        <strain evidence="2">cv. Dabenzi</strain>
    </source>
</reference>
<dbReference type="EMBL" id="MTKT01002214">
    <property type="protein sequence ID" value="OWM81807.1"/>
    <property type="molecule type" value="Genomic_DNA"/>
</dbReference>
<dbReference type="AlphaFoldDB" id="A0A218XA28"/>
<comment type="caution">
    <text evidence="1">The sequence shown here is derived from an EMBL/GenBank/DDBJ whole genome shotgun (WGS) entry which is preliminary data.</text>
</comment>